<dbReference type="InterPro" id="IPR036736">
    <property type="entry name" value="ACP-like_sf"/>
</dbReference>
<dbReference type="PANTHER" id="PTHR45527:SF1">
    <property type="entry name" value="FATTY ACID SYNTHASE"/>
    <property type="match status" value="1"/>
</dbReference>
<protein>
    <submittedName>
        <fullName evidence="4">Amino acid adenylation domain-containing protein</fullName>
    </submittedName>
</protein>
<keyword evidence="1" id="KW-0596">Phosphopantetheine</keyword>
<dbReference type="SMART" id="SM00823">
    <property type="entry name" value="PKS_PP"/>
    <property type="match status" value="1"/>
</dbReference>
<comment type="caution">
    <text evidence="4">The sequence shown here is derived from an EMBL/GenBank/DDBJ whole genome shotgun (WGS) entry which is preliminary data.</text>
</comment>
<dbReference type="PROSITE" id="PS50075">
    <property type="entry name" value="CARRIER"/>
    <property type="match status" value="1"/>
</dbReference>
<feature type="domain" description="Carrier" evidence="3">
    <location>
        <begin position="524"/>
        <end position="599"/>
    </location>
</feature>
<dbReference type="InterPro" id="IPR020845">
    <property type="entry name" value="AMP-binding_CS"/>
</dbReference>
<dbReference type="NCBIfam" id="TIGR01733">
    <property type="entry name" value="AA-adenyl-dom"/>
    <property type="match status" value="1"/>
</dbReference>
<dbReference type="InterPro" id="IPR006162">
    <property type="entry name" value="Ppantetheine_attach_site"/>
</dbReference>
<organism evidence="4 5">
    <name type="scientific">Actinomadura yumaensis</name>
    <dbReference type="NCBI Taxonomy" id="111807"/>
    <lineage>
        <taxon>Bacteria</taxon>
        <taxon>Bacillati</taxon>
        <taxon>Actinomycetota</taxon>
        <taxon>Actinomycetes</taxon>
        <taxon>Streptosporangiales</taxon>
        <taxon>Thermomonosporaceae</taxon>
        <taxon>Actinomadura</taxon>
    </lineage>
</organism>
<dbReference type="Pfam" id="PF00550">
    <property type="entry name" value="PP-binding"/>
    <property type="match status" value="1"/>
</dbReference>
<dbReference type="PANTHER" id="PTHR45527">
    <property type="entry name" value="NONRIBOSOMAL PEPTIDE SYNTHETASE"/>
    <property type="match status" value="1"/>
</dbReference>
<evidence type="ECO:0000313" key="4">
    <source>
        <dbReference type="EMBL" id="MFC6881504.1"/>
    </source>
</evidence>
<dbReference type="SUPFAM" id="SSF56801">
    <property type="entry name" value="Acetyl-CoA synthetase-like"/>
    <property type="match status" value="1"/>
</dbReference>
<evidence type="ECO:0000256" key="1">
    <source>
        <dbReference type="ARBA" id="ARBA00022450"/>
    </source>
</evidence>
<proteinExistence type="predicted"/>
<dbReference type="InterPro" id="IPR009081">
    <property type="entry name" value="PP-bd_ACP"/>
</dbReference>
<dbReference type="Gene3D" id="1.10.1200.10">
    <property type="entry name" value="ACP-like"/>
    <property type="match status" value="1"/>
</dbReference>
<dbReference type="PROSITE" id="PS00455">
    <property type="entry name" value="AMP_BINDING"/>
    <property type="match status" value="1"/>
</dbReference>
<evidence type="ECO:0000313" key="5">
    <source>
        <dbReference type="Proteomes" id="UP001596380"/>
    </source>
</evidence>
<evidence type="ECO:0000259" key="3">
    <source>
        <dbReference type="PROSITE" id="PS50075"/>
    </source>
</evidence>
<dbReference type="SUPFAM" id="SSF47336">
    <property type="entry name" value="ACP-like"/>
    <property type="match status" value="1"/>
</dbReference>
<evidence type="ECO:0000256" key="2">
    <source>
        <dbReference type="ARBA" id="ARBA00022553"/>
    </source>
</evidence>
<accession>A0ABW2CJ20</accession>
<dbReference type="InterPro" id="IPR020806">
    <property type="entry name" value="PKS_PP-bd"/>
</dbReference>
<dbReference type="Gene3D" id="3.40.50.980">
    <property type="match status" value="2"/>
</dbReference>
<dbReference type="CDD" id="cd05930">
    <property type="entry name" value="A_NRPS"/>
    <property type="match status" value="1"/>
</dbReference>
<dbReference type="Gene3D" id="3.30.300.30">
    <property type="match status" value="1"/>
</dbReference>
<name>A0ABW2CJ20_9ACTN</name>
<dbReference type="InterPro" id="IPR045851">
    <property type="entry name" value="AMP-bd_C_sf"/>
</dbReference>
<dbReference type="Pfam" id="PF00501">
    <property type="entry name" value="AMP-binding"/>
    <property type="match status" value="1"/>
</dbReference>
<dbReference type="InterPro" id="IPR000873">
    <property type="entry name" value="AMP-dep_synth/lig_dom"/>
</dbReference>
<dbReference type="PROSITE" id="PS00012">
    <property type="entry name" value="PHOSPHOPANTETHEINE"/>
    <property type="match status" value="1"/>
</dbReference>
<dbReference type="InterPro" id="IPR010071">
    <property type="entry name" value="AA_adenyl_dom"/>
</dbReference>
<sequence length="601" mass="64651">MPAVPHEEPSSPRGTVIPPALDLLDRFHEIATRHPGRDAVVAPDGTALSYGTLDKRVRRLAAVLAAAGVRAGHYVGIALHRSPGVIEVLLAVWRAGAAYVPLDPAFPQARLDQMIEDTGITTLVSADRDQSWPNGVQVITLNETENETGPIPLPAVPVPSDAPAYVIYTSGSTGRPKGVAVSRGAAAWLIAAMEESGIFLDRPARVAWNASLSFDASVQQWTRVCRGDTLLPLSEELRTDPAALAAHLHHQHATDLDVTPSHWSVLRDRVIEAAEHFPGGLRLLVGGEAIPASMWRDLADLDARSVIHATNLYGPTECTVNSTAGWVEGADPHIGRPLPGVGAHVLDDALCAAVEGELYLTGPGLAIGYLRRPDLTAERFVASPFSPPGSRMYRTGDRVRQRPDGSFAYLGRVDRQVKVNGFRIELGEIEAALTEHPAVAAAAAVVRESAPVGRNLACYWIPAPGMSADPEALRHHLRSRMPDHMVQMSLTALDTFPLDVSGKVDLAALPEPTEQLSADDAEHLPDGDVETLIAELWQELLGRERVLANDDFFALGGHSLIALRLAAELKNGLGVVMPTRMVYANPRLRDLARAILAYSDR</sequence>
<dbReference type="Gene3D" id="2.30.38.10">
    <property type="entry name" value="Luciferase, Domain 3"/>
    <property type="match status" value="1"/>
</dbReference>
<dbReference type="Proteomes" id="UP001596380">
    <property type="component" value="Unassembled WGS sequence"/>
</dbReference>
<keyword evidence="5" id="KW-1185">Reference proteome</keyword>
<dbReference type="EMBL" id="JBHSXS010000008">
    <property type="protein sequence ID" value="MFC6881504.1"/>
    <property type="molecule type" value="Genomic_DNA"/>
</dbReference>
<dbReference type="RefSeq" id="WP_160822912.1">
    <property type="nucleotide sequence ID" value="NZ_JBHSXS010000008.1"/>
</dbReference>
<dbReference type="InterPro" id="IPR025110">
    <property type="entry name" value="AMP-bd_C"/>
</dbReference>
<keyword evidence="2" id="KW-0597">Phosphoprotein</keyword>
<gene>
    <name evidence="4" type="ORF">ACFQKB_17200</name>
</gene>
<reference evidence="5" key="1">
    <citation type="journal article" date="2019" name="Int. J. Syst. Evol. Microbiol.">
        <title>The Global Catalogue of Microorganisms (GCM) 10K type strain sequencing project: providing services to taxonomists for standard genome sequencing and annotation.</title>
        <authorList>
            <consortium name="The Broad Institute Genomics Platform"/>
            <consortium name="The Broad Institute Genome Sequencing Center for Infectious Disease"/>
            <person name="Wu L."/>
            <person name="Ma J."/>
        </authorList>
    </citation>
    <scope>NUCLEOTIDE SEQUENCE [LARGE SCALE GENOMIC DNA]</scope>
    <source>
        <strain evidence="5">JCM 3369</strain>
    </source>
</reference>
<dbReference type="Pfam" id="PF13193">
    <property type="entry name" value="AMP-binding_C"/>
    <property type="match status" value="1"/>
</dbReference>